<dbReference type="InterPro" id="IPR005373">
    <property type="entry name" value="PHAF1"/>
</dbReference>
<dbReference type="AlphaFoldDB" id="A0A4S4KVA3"/>
<protein>
    <submittedName>
        <fullName evidence="1">Uncharacterized protein</fullName>
    </submittedName>
</protein>
<organism evidence="1 2">
    <name type="scientific">Hermanssonia centrifuga</name>
    <dbReference type="NCBI Taxonomy" id="98765"/>
    <lineage>
        <taxon>Eukaryota</taxon>
        <taxon>Fungi</taxon>
        <taxon>Dikarya</taxon>
        <taxon>Basidiomycota</taxon>
        <taxon>Agaricomycotina</taxon>
        <taxon>Agaricomycetes</taxon>
        <taxon>Polyporales</taxon>
        <taxon>Meruliaceae</taxon>
        <taxon>Hermanssonia</taxon>
    </lineage>
</organism>
<proteinExistence type="predicted"/>
<accession>A0A4S4KVA3</accession>
<name>A0A4S4KVA3_9APHY</name>
<dbReference type="EMBL" id="SGPJ01000002">
    <property type="protein sequence ID" value="THH02726.1"/>
    <property type="molecule type" value="Genomic_DNA"/>
</dbReference>
<gene>
    <name evidence="1" type="ORF">EW026_g139</name>
</gene>
<evidence type="ECO:0000313" key="2">
    <source>
        <dbReference type="Proteomes" id="UP000309038"/>
    </source>
</evidence>
<reference evidence="1 2" key="1">
    <citation type="submission" date="2019-02" db="EMBL/GenBank/DDBJ databases">
        <title>Genome sequencing of the rare red list fungi Phlebia centrifuga.</title>
        <authorList>
            <person name="Buettner E."/>
            <person name="Kellner H."/>
        </authorList>
    </citation>
    <scope>NUCLEOTIDE SEQUENCE [LARGE SCALE GENOMIC DNA]</scope>
    <source>
        <strain evidence="1 2">DSM 108282</strain>
    </source>
</reference>
<dbReference type="Proteomes" id="UP000309038">
    <property type="component" value="Unassembled WGS sequence"/>
</dbReference>
<sequence>MSGATHTVKKIILHSNVPGTPLFQRYKRCPWAIEGDPEDDEDDTPPRKWYYDRYEDISHFLSPGETPPAMHLDRTDDEDGLTLQSSATRQAYIFASACES</sequence>
<evidence type="ECO:0000313" key="1">
    <source>
        <dbReference type="EMBL" id="THH02726.1"/>
    </source>
</evidence>
<keyword evidence="2" id="KW-1185">Reference proteome</keyword>
<comment type="caution">
    <text evidence="1">The sequence shown here is derived from an EMBL/GenBank/DDBJ whole genome shotgun (WGS) entry which is preliminary data.</text>
</comment>
<dbReference type="Pfam" id="PF03676">
    <property type="entry name" value="PHAF1"/>
    <property type="match status" value="1"/>
</dbReference>